<sequence length="1244" mass="143829">MKLTTEEINCLRIELDYYSPPILQRGKQLFQNGACELNNANAYNRAFNFLVEGNTEPFYDVSVILDGAEAQLDFWEGELASCDCIYFEENSECKHTAAAMLYLLDHKNRTIRIPKKTKEKVFNPMNPMEVGLDKNDPSVLLKNLEFIGDYSGWECKLENIEITPNHFVYHLSDYSHLYELSVDIKKDKIVLSCNYQRDILIKNAFLWFYERIQQYPTELNYAIPAGRSKMMKAFLADHGLEGITGKFEDYFEIELSGETLYAYPKGPLEGMFKTDLFIESIDKELFSTLHSWGAGEQLLDISPKDTVEYNSGIVLITNYYSKKLATINLIKGKGTKRAPNDLNTKLDWILDPEDESLPATEEIKELFPRLTSFNKLLTERNQGTSLFTLHEKFLSILTIGESLPLYQLTPTGNYYNYKPRPKDLQKITPLAASFEFELSREEHTYLLRPFILIENERFYVNELDERCIIYDLFVLIGQEKMAYFSTPKEHKALLYFLSNSLIRFTEKEKPEMEQGLIQRLAKDFKINYQDGLMEMDETTEHLQRHLYISEMGNFVLFRPAIQYKEGVLSYPLEKGTLIDPENNKVYLQDAEQEDQLVQHIREMHPAFTHKGSQGFFYLSFDQFMNNYWFLEAFEKLRESGIRVFGMDQLKGFKFSPHTAQVDFDLGTKPDWFEANVEVAFGNNKVKLKDLKKAVESGQNYIELGDGTIGILPEKWMGKFAKLFRSSLQDKETLRVAKTHFSLVDELADPKQHKAVLKEIAEKKERLSSFKQIENSTPSKKLKAQLRHYQQEGLNWLNFLKDYGWGGILADDMGLGKTLQLIALICQLKEDKKSATVLVVAPTTLLFNWKNELDKFAPHLDYFIHHGQRYDDPAEFKKHDVILTSYGVVINDIELLKNINFQLIVADESQAIKNVSSRRHRSLIQLTSPLKVALSGTPIENSITELFAQMNFVNPGFFTTFAAFKRDYANPLKKADQDSLATELRKKVAPFILRRTKEEVLTELPEKTEEYLYCEMGSVQRKLYDAYRNEYRDFLKGKLEDDADENTNFYVLEGLTRLRQICDATALVKNGEPIQESAKINLLLEHILEKTGKHKILIFSQFVKMLELITERLKEENVTFTYLDGKTSLKERESRVKAFQENQENRVFLISLKAGGTGLNLTAADYVYIVDPWWNPATENQAIDRCYRMGQKNNVFAYRMVCKNSVEEKILQLQEAKMKLSKDIIGEGGSILSTLTKESLLDLFS</sequence>
<dbReference type="Gene3D" id="3.40.50.300">
    <property type="entry name" value="P-loop containing nucleotide triphosphate hydrolases"/>
    <property type="match status" value="1"/>
</dbReference>
<keyword evidence="7" id="KW-1185">Reference proteome</keyword>
<gene>
    <name evidence="6" type="ORF">DN752_13380</name>
</gene>
<dbReference type="InterPro" id="IPR007527">
    <property type="entry name" value="Znf_SWIM"/>
</dbReference>
<dbReference type="Pfam" id="PF00176">
    <property type="entry name" value="SNF2-rel_dom"/>
    <property type="match status" value="1"/>
</dbReference>
<evidence type="ECO:0000313" key="6">
    <source>
        <dbReference type="EMBL" id="AWW31035.1"/>
    </source>
</evidence>
<organism evidence="6 7">
    <name type="scientific">Echinicola strongylocentroti</name>
    <dbReference type="NCBI Taxonomy" id="1795355"/>
    <lineage>
        <taxon>Bacteria</taxon>
        <taxon>Pseudomonadati</taxon>
        <taxon>Bacteroidota</taxon>
        <taxon>Cytophagia</taxon>
        <taxon>Cytophagales</taxon>
        <taxon>Cyclobacteriaceae</taxon>
        <taxon>Echinicola</taxon>
    </lineage>
</organism>
<dbReference type="InterPro" id="IPR001650">
    <property type="entry name" value="Helicase_C-like"/>
</dbReference>
<dbReference type="InterPro" id="IPR038718">
    <property type="entry name" value="SNF2-like_sf"/>
</dbReference>
<evidence type="ECO:0000259" key="4">
    <source>
        <dbReference type="PROSITE" id="PS51192"/>
    </source>
</evidence>
<dbReference type="SMART" id="SM00490">
    <property type="entry name" value="HELICc"/>
    <property type="match status" value="1"/>
</dbReference>
<dbReference type="RefSeq" id="WP_112784412.1">
    <property type="nucleotide sequence ID" value="NZ_CP030041.1"/>
</dbReference>
<dbReference type="GO" id="GO:0016787">
    <property type="term" value="F:hydrolase activity"/>
    <property type="evidence" value="ECO:0007669"/>
    <property type="project" value="UniProtKB-KW"/>
</dbReference>
<evidence type="ECO:0000259" key="5">
    <source>
        <dbReference type="PROSITE" id="PS51194"/>
    </source>
</evidence>
<name>A0A2Z4IJE8_9BACT</name>
<dbReference type="Gene3D" id="3.40.50.10810">
    <property type="entry name" value="Tandem AAA-ATPase domain"/>
    <property type="match status" value="1"/>
</dbReference>
<dbReference type="PROSITE" id="PS51192">
    <property type="entry name" value="HELICASE_ATP_BIND_1"/>
    <property type="match status" value="1"/>
</dbReference>
<dbReference type="GO" id="GO:0005524">
    <property type="term" value="F:ATP binding"/>
    <property type="evidence" value="ECO:0007669"/>
    <property type="project" value="InterPro"/>
</dbReference>
<dbReference type="Proteomes" id="UP000248688">
    <property type="component" value="Chromosome"/>
</dbReference>
<keyword evidence="2" id="KW-0479">Metal-binding</keyword>
<evidence type="ECO:0000259" key="3">
    <source>
        <dbReference type="PROSITE" id="PS50966"/>
    </source>
</evidence>
<dbReference type="Pfam" id="PF00271">
    <property type="entry name" value="Helicase_C"/>
    <property type="match status" value="1"/>
</dbReference>
<dbReference type="KEGG" id="est:DN752_13380"/>
<dbReference type="SMART" id="SM00487">
    <property type="entry name" value="DEXDc"/>
    <property type="match status" value="1"/>
</dbReference>
<evidence type="ECO:0000256" key="2">
    <source>
        <dbReference type="PROSITE-ProRule" id="PRU00325"/>
    </source>
</evidence>
<proteinExistence type="predicted"/>
<dbReference type="EMBL" id="CP030041">
    <property type="protein sequence ID" value="AWW31035.1"/>
    <property type="molecule type" value="Genomic_DNA"/>
</dbReference>
<feature type="domain" description="Helicase ATP-binding" evidence="4">
    <location>
        <begin position="797"/>
        <end position="955"/>
    </location>
</feature>
<dbReference type="AlphaFoldDB" id="A0A2Z4IJE8"/>
<accession>A0A2Z4IJE8</accession>
<dbReference type="GO" id="GO:0008270">
    <property type="term" value="F:zinc ion binding"/>
    <property type="evidence" value="ECO:0007669"/>
    <property type="project" value="UniProtKB-KW"/>
</dbReference>
<dbReference type="InterPro" id="IPR027417">
    <property type="entry name" value="P-loop_NTPase"/>
</dbReference>
<dbReference type="OrthoDB" id="9760715at2"/>
<feature type="domain" description="SWIM-type" evidence="3">
    <location>
        <begin position="59"/>
        <end position="104"/>
    </location>
</feature>
<keyword evidence="2" id="KW-0863">Zinc-finger</keyword>
<dbReference type="PROSITE" id="PS50966">
    <property type="entry name" value="ZF_SWIM"/>
    <property type="match status" value="1"/>
</dbReference>
<dbReference type="InterPro" id="IPR014001">
    <property type="entry name" value="Helicase_ATP-bd"/>
</dbReference>
<evidence type="ECO:0008006" key="8">
    <source>
        <dbReference type="Google" id="ProtNLM"/>
    </source>
</evidence>
<keyword evidence="2" id="KW-0862">Zinc</keyword>
<dbReference type="PANTHER" id="PTHR10799">
    <property type="entry name" value="SNF2/RAD54 HELICASE FAMILY"/>
    <property type="match status" value="1"/>
</dbReference>
<dbReference type="InterPro" id="IPR000330">
    <property type="entry name" value="SNF2_N"/>
</dbReference>
<dbReference type="PROSITE" id="PS51194">
    <property type="entry name" value="HELICASE_CTER"/>
    <property type="match status" value="1"/>
</dbReference>
<dbReference type="InterPro" id="IPR049730">
    <property type="entry name" value="SNF2/RAD54-like_C"/>
</dbReference>
<evidence type="ECO:0000256" key="1">
    <source>
        <dbReference type="ARBA" id="ARBA00022801"/>
    </source>
</evidence>
<feature type="domain" description="Helicase C-terminal" evidence="5">
    <location>
        <begin position="1082"/>
        <end position="1238"/>
    </location>
</feature>
<reference evidence="6 7" key="1">
    <citation type="submission" date="2018-06" db="EMBL/GenBank/DDBJ databases">
        <title>Echinicola strongylocentroti sp. nov., isolated from a sea urchin Strongylocentrotus intermedius.</title>
        <authorList>
            <person name="Bae S.S."/>
        </authorList>
    </citation>
    <scope>NUCLEOTIDE SEQUENCE [LARGE SCALE GENOMIC DNA]</scope>
    <source>
        <strain evidence="6 7">MEBiC08714</strain>
    </source>
</reference>
<evidence type="ECO:0000313" key="7">
    <source>
        <dbReference type="Proteomes" id="UP000248688"/>
    </source>
</evidence>
<dbReference type="CDD" id="cd18793">
    <property type="entry name" value="SF2_C_SNF"/>
    <property type="match status" value="1"/>
</dbReference>
<dbReference type="SUPFAM" id="SSF52540">
    <property type="entry name" value="P-loop containing nucleoside triphosphate hydrolases"/>
    <property type="match status" value="2"/>
</dbReference>
<keyword evidence="1" id="KW-0378">Hydrolase</keyword>
<protein>
    <recommendedName>
        <fullName evidence="8">ATP-dependent helicase</fullName>
    </recommendedName>
</protein>